<protein>
    <submittedName>
        <fullName evidence="3">Tail fiber protein</fullName>
    </submittedName>
</protein>
<dbReference type="SUPFAM" id="SSF88874">
    <property type="entry name" value="Receptor-binding domain of short tail fibre protein gp12"/>
    <property type="match status" value="1"/>
</dbReference>
<proteinExistence type="predicted"/>
<evidence type="ECO:0000256" key="1">
    <source>
        <dbReference type="SAM" id="MobiDB-lite"/>
    </source>
</evidence>
<organism evidence="3 4">
    <name type="scientific">Brevundimonas pondensis</name>
    <dbReference type="NCBI Taxonomy" id="2774189"/>
    <lineage>
        <taxon>Bacteria</taxon>
        <taxon>Pseudomonadati</taxon>
        <taxon>Pseudomonadota</taxon>
        <taxon>Alphaproteobacteria</taxon>
        <taxon>Caulobacterales</taxon>
        <taxon>Caulobacteraceae</taxon>
        <taxon>Brevundimonas</taxon>
    </lineage>
</organism>
<dbReference type="InterPro" id="IPR011083">
    <property type="entry name" value="Phage_tail_collar_dom"/>
</dbReference>
<dbReference type="InterPro" id="IPR037053">
    <property type="entry name" value="Phage_tail_collar_dom_sf"/>
</dbReference>
<feature type="compositionally biased region" description="Polar residues" evidence="1">
    <location>
        <begin position="125"/>
        <end position="139"/>
    </location>
</feature>
<dbReference type="Pfam" id="PF07484">
    <property type="entry name" value="Collar"/>
    <property type="match status" value="1"/>
</dbReference>
<keyword evidence="4" id="KW-1185">Reference proteome</keyword>
<feature type="region of interest" description="Disordered" evidence="1">
    <location>
        <begin position="104"/>
        <end position="140"/>
    </location>
</feature>
<evidence type="ECO:0000313" key="3">
    <source>
        <dbReference type="EMBL" id="QTC86343.1"/>
    </source>
</evidence>
<evidence type="ECO:0000313" key="4">
    <source>
        <dbReference type="Proteomes" id="UP000663942"/>
    </source>
</evidence>
<dbReference type="Proteomes" id="UP000663942">
    <property type="component" value="Chromosome"/>
</dbReference>
<dbReference type="EMBL" id="CP062006">
    <property type="protein sequence ID" value="QTC86343.1"/>
    <property type="molecule type" value="Genomic_DNA"/>
</dbReference>
<accession>A0ABX7SIS0</accession>
<reference evidence="3 4" key="1">
    <citation type="submission" date="2020-09" db="EMBL/GenBank/DDBJ databases">
        <title>Brevundimonas sp. LVF1 isolated from an oligotrophic pond in Goettingen, Germany.</title>
        <authorList>
            <person name="Friedrich I."/>
            <person name="Klassen A."/>
            <person name="Neubauer H."/>
            <person name="Schneider D."/>
            <person name="Hertel R."/>
            <person name="Daniel R."/>
        </authorList>
    </citation>
    <scope>NUCLEOTIDE SEQUENCE [LARGE SCALE GENOMIC DNA]</scope>
    <source>
        <strain evidence="3 4">LVF1</strain>
    </source>
</reference>
<sequence>MIAAAAAATRTPVGTVIRLDGPDAPAGYLKLDGGQYARADYPALVAFYQGQGRLIAGDTGAQFKVPDYRGRFDRAWSTAAGLDPDGPRAPGSTQADAFKSHTHTIKEGSNAPGPGQLASGDDYTDQSTYNQTTSSTGGTETRPVNVAFLWCIKT</sequence>
<name>A0ABX7SIS0_9CAUL</name>
<dbReference type="Gene3D" id="3.90.1340.10">
    <property type="entry name" value="Phage tail collar domain"/>
    <property type="match status" value="1"/>
</dbReference>
<evidence type="ECO:0000259" key="2">
    <source>
        <dbReference type="Pfam" id="PF07484"/>
    </source>
</evidence>
<gene>
    <name evidence="3" type="ORF">IFE19_09155</name>
</gene>
<dbReference type="RefSeq" id="WP_207821617.1">
    <property type="nucleotide sequence ID" value="NZ_CP062006.1"/>
</dbReference>
<feature type="domain" description="Phage tail collar" evidence="2">
    <location>
        <begin position="14"/>
        <end position="72"/>
    </location>
</feature>